<evidence type="ECO:0000313" key="2">
    <source>
        <dbReference type="EMBL" id="KKL44678.1"/>
    </source>
</evidence>
<accession>A0A0F9C5U7</accession>
<dbReference type="AlphaFoldDB" id="A0A0F9C5U7"/>
<evidence type="ECO:0000256" key="1">
    <source>
        <dbReference type="SAM" id="MobiDB-lite"/>
    </source>
</evidence>
<feature type="non-terminal residue" evidence="2">
    <location>
        <position position="183"/>
    </location>
</feature>
<protein>
    <submittedName>
        <fullName evidence="2">Uncharacterized protein</fullName>
    </submittedName>
</protein>
<sequence length="183" mass="20686">MEYRAWEDKGVSGAGVAEPLPDTEAGGRANVTREGLMQGTTDPRVGVGLGQYAERYGFEAREITVDRVGELKAAISYEGSKLRRRIYERELWWEKAAVILGGEPISLPILCREGGWACRREGLYLGGIEKRVSVWLDWGYDSRWMHDSVYVGPMPEWVQEKYQGARRLFPKGDLLVASRNEAF</sequence>
<comment type="caution">
    <text evidence="2">The sequence shown here is derived from an EMBL/GenBank/DDBJ whole genome shotgun (WGS) entry which is preliminary data.</text>
</comment>
<organism evidence="2">
    <name type="scientific">marine sediment metagenome</name>
    <dbReference type="NCBI Taxonomy" id="412755"/>
    <lineage>
        <taxon>unclassified sequences</taxon>
        <taxon>metagenomes</taxon>
        <taxon>ecological metagenomes</taxon>
    </lineage>
</organism>
<gene>
    <name evidence="2" type="ORF">LCGC14_2363310</name>
</gene>
<reference evidence="2" key="1">
    <citation type="journal article" date="2015" name="Nature">
        <title>Complex archaea that bridge the gap between prokaryotes and eukaryotes.</title>
        <authorList>
            <person name="Spang A."/>
            <person name="Saw J.H."/>
            <person name="Jorgensen S.L."/>
            <person name="Zaremba-Niedzwiedzka K."/>
            <person name="Martijn J."/>
            <person name="Lind A.E."/>
            <person name="van Eijk R."/>
            <person name="Schleper C."/>
            <person name="Guy L."/>
            <person name="Ettema T.J."/>
        </authorList>
    </citation>
    <scope>NUCLEOTIDE SEQUENCE</scope>
</reference>
<dbReference type="EMBL" id="LAZR01034673">
    <property type="protein sequence ID" value="KKL44678.1"/>
    <property type="molecule type" value="Genomic_DNA"/>
</dbReference>
<proteinExistence type="predicted"/>
<feature type="compositionally biased region" description="Basic and acidic residues" evidence="1">
    <location>
        <begin position="1"/>
        <end position="10"/>
    </location>
</feature>
<name>A0A0F9C5U7_9ZZZZ</name>
<feature type="region of interest" description="Disordered" evidence="1">
    <location>
        <begin position="1"/>
        <end position="27"/>
    </location>
</feature>